<evidence type="ECO:0000313" key="1">
    <source>
        <dbReference type="EMBL" id="KAG2292512.1"/>
    </source>
</evidence>
<evidence type="ECO:0000313" key="2">
    <source>
        <dbReference type="Proteomes" id="UP000886595"/>
    </source>
</evidence>
<sequence>MFRIWRRTCYKHELYDNNHNKKHLVAGSQLWVRVRCFFFRCCRPSLEVPVAARNASRDSIRVSLVVSVLQSRTLDCGSA</sequence>
<name>A0A8X7RQX0_BRACI</name>
<dbReference type="AlphaFoldDB" id="A0A8X7RQX0"/>
<accession>A0A8X7RQX0</accession>
<dbReference type="Proteomes" id="UP000886595">
    <property type="component" value="Unassembled WGS sequence"/>
</dbReference>
<protein>
    <submittedName>
        <fullName evidence="1">Uncharacterized protein</fullName>
    </submittedName>
</protein>
<proteinExistence type="predicted"/>
<keyword evidence="2" id="KW-1185">Reference proteome</keyword>
<dbReference type="EMBL" id="JAAMPC010000009">
    <property type="protein sequence ID" value="KAG2292512.1"/>
    <property type="molecule type" value="Genomic_DNA"/>
</dbReference>
<comment type="caution">
    <text evidence="1">The sequence shown here is derived from an EMBL/GenBank/DDBJ whole genome shotgun (WGS) entry which is preliminary data.</text>
</comment>
<reference evidence="1 2" key="1">
    <citation type="submission" date="2020-02" db="EMBL/GenBank/DDBJ databases">
        <authorList>
            <person name="Ma Q."/>
            <person name="Huang Y."/>
            <person name="Song X."/>
            <person name="Pei D."/>
        </authorList>
    </citation>
    <scope>NUCLEOTIDE SEQUENCE [LARGE SCALE GENOMIC DNA]</scope>
    <source>
        <strain evidence="1">Sxm20200214</strain>
        <tissue evidence="1">Leaf</tissue>
    </source>
</reference>
<organism evidence="1 2">
    <name type="scientific">Brassica carinata</name>
    <name type="common">Ethiopian mustard</name>
    <name type="synonym">Abyssinian cabbage</name>
    <dbReference type="NCBI Taxonomy" id="52824"/>
    <lineage>
        <taxon>Eukaryota</taxon>
        <taxon>Viridiplantae</taxon>
        <taxon>Streptophyta</taxon>
        <taxon>Embryophyta</taxon>
        <taxon>Tracheophyta</taxon>
        <taxon>Spermatophyta</taxon>
        <taxon>Magnoliopsida</taxon>
        <taxon>eudicotyledons</taxon>
        <taxon>Gunneridae</taxon>
        <taxon>Pentapetalae</taxon>
        <taxon>rosids</taxon>
        <taxon>malvids</taxon>
        <taxon>Brassicales</taxon>
        <taxon>Brassicaceae</taxon>
        <taxon>Brassiceae</taxon>
        <taxon>Brassica</taxon>
    </lineage>
</organism>
<gene>
    <name evidence="1" type="ORF">Bca52824_039181</name>
</gene>